<dbReference type="SUPFAM" id="SSF48452">
    <property type="entry name" value="TPR-like"/>
    <property type="match status" value="1"/>
</dbReference>
<dbReference type="PROSITE" id="PS50005">
    <property type="entry name" value="TPR"/>
    <property type="match status" value="1"/>
</dbReference>
<keyword evidence="7" id="KW-1185">Reference proteome</keyword>
<dbReference type="Gene3D" id="1.25.40.10">
    <property type="entry name" value="Tetratricopeptide repeat domain"/>
    <property type="match status" value="1"/>
</dbReference>
<dbReference type="CDD" id="cd05992">
    <property type="entry name" value="PB1"/>
    <property type="match status" value="1"/>
</dbReference>
<feature type="coiled-coil region" evidence="3">
    <location>
        <begin position="283"/>
        <end position="317"/>
    </location>
</feature>
<keyword evidence="1" id="KW-0677">Repeat</keyword>
<evidence type="ECO:0000313" key="6">
    <source>
        <dbReference type="EMBL" id="KAK9809942.1"/>
    </source>
</evidence>
<dbReference type="PANTHER" id="PTHR46183:SF8">
    <property type="entry name" value="PROTEIN CLMP1"/>
    <property type="match status" value="1"/>
</dbReference>
<feature type="region of interest" description="Disordered" evidence="4">
    <location>
        <begin position="623"/>
        <end position="686"/>
    </location>
</feature>
<dbReference type="SMART" id="SM00028">
    <property type="entry name" value="TPR"/>
    <property type="match status" value="2"/>
</dbReference>
<feature type="domain" description="PB1" evidence="5">
    <location>
        <begin position="169"/>
        <end position="247"/>
    </location>
</feature>
<evidence type="ECO:0000256" key="1">
    <source>
        <dbReference type="ARBA" id="ARBA00022737"/>
    </source>
</evidence>
<sequence length="686" mass="75156">MAKKRSPSSPNKLDQAEGLKVAALRDEGNKLFAKKEYEKAMTTYDKAIKLVPEGASDRALLHNNKAACLMMLQRYKESVKECSSALSVQPNYHKALIRRSKAYEKIGHLKEALEDVRKVNKSEYITEETQETEKRLRDIMAGKVKAAPVASNGAGRKSGGSGKGGRALIFAAKCTLDDETRMLHMSQAVTYAELLDGVRQKFPTAGPFMLKYLDREGDLVTITDKNDIHKAMQEAIDHMERMQSSGGSGARLPQNALPALRITLVRCKESEVPPPPQEEAAYVAQQLKQIEAARRMMQAQAQQKQQQELEAAKSEQQPQEVYQFEPWLIDFANLFRDMLNVDPERHLDLQELGWDKCQEGLDAALAHDKALPLFEQAADKFAEVTATGLCQWGNVYMCIARRIIDTAAKDGSPLADALPKVVAEHERAEKRFNEALGYKADFWDAAVALAQMHFDRAKLEAGFLVKNPTQPELAADADEAARKAAQEAAVAAQNKASADALAKLKMEDAAKAEPFFKAASDKYAEAVEMLSPEERAKEMKPAPEAPAEAAPEQEEANFFQQTLIFWGNLLYEHSQIRAATGGDWKPLIDEAVAKFRQAKCSESDIRAALLNHSMKEQIDIPEEPKKQAAPAPEAPATPSTSASTAAKPASSAGAAKQANGPAAAAEKKEEVKGLPSLGPKPKGGKK</sequence>
<evidence type="ECO:0000313" key="7">
    <source>
        <dbReference type="Proteomes" id="UP001489004"/>
    </source>
</evidence>
<dbReference type="EMBL" id="JALJOR010000010">
    <property type="protein sequence ID" value="KAK9809942.1"/>
    <property type="molecule type" value="Genomic_DNA"/>
</dbReference>
<dbReference type="InterPro" id="IPR019734">
    <property type="entry name" value="TPR_rpt"/>
</dbReference>
<evidence type="ECO:0000256" key="4">
    <source>
        <dbReference type="SAM" id="MobiDB-lite"/>
    </source>
</evidence>
<dbReference type="PANTHER" id="PTHR46183">
    <property type="entry name" value="PROTEIN CLMP1"/>
    <property type="match status" value="1"/>
</dbReference>
<dbReference type="SMART" id="SM00666">
    <property type="entry name" value="PB1"/>
    <property type="match status" value="1"/>
</dbReference>
<keyword evidence="2" id="KW-0802">TPR repeat</keyword>
<dbReference type="InterPro" id="IPR011990">
    <property type="entry name" value="TPR-like_helical_dom_sf"/>
</dbReference>
<feature type="region of interest" description="Disordered" evidence="4">
    <location>
        <begin position="534"/>
        <end position="554"/>
    </location>
</feature>
<dbReference type="InterPro" id="IPR000270">
    <property type="entry name" value="PB1_dom"/>
</dbReference>
<reference evidence="6 7" key="1">
    <citation type="journal article" date="2024" name="Nat. Commun.">
        <title>Phylogenomics reveals the evolutionary origins of lichenization in chlorophyte algae.</title>
        <authorList>
            <person name="Puginier C."/>
            <person name="Libourel C."/>
            <person name="Otte J."/>
            <person name="Skaloud P."/>
            <person name="Haon M."/>
            <person name="Grisel S."/>
            <person name="Petersen M."/>
            <person name="Berrin J.G."/>
            <person name="Delaux P.M."/>
            <person name="Dal Grande F."/>
            <person name="Keller J."/>
        </authorList>
    </citation>
    <scope>NUCLEOTIDE SEQUENCE [LARGE SCALE GENOMIC DNA]</scope>
    <source>
        <strain evidence="6 7">SAG 2043</strain>
    </source>
</reference>
<evidence type="ECO:0000256" key="3">
    <source>
        <dbReference type="SAM" id="Coils"/>
    </source>
</evidence>
<feature type="compositionally biased region" description="Low complexity" evidence="4">
    <location>
        <begin position="627"/>
        <end position="664"/>
    </location>
</feature>
<evidence type="ECO:0000256" key="2">
    <source>
        <dbReference type="PROSITE-ProRule" id="PRU00339"/>
    </source>
</evidence>
<dbReference type="Proteomes" id="UP001489004">
    <property type="component" value="Unassembled WGS sequence"/>
</dbReference>
<comment type="caution">
    <text evidence="6">The sequence shown here is derived from an EMBL/GenBank/DDBJ whole genome shotgun (WGS) entry which is preliminary data.</text>
</comment>
<organism evidence="6 7">
    <name type="scientific">[Myrmecia] bisecta</name>
    <dbReference type="NCBI Taxonomy" id="41462"/>
    <lineage>
        <taxon>Eukaryota</taxon>
        <taxon>Viridiplantae</taxon>
        <taxon>Chlorophyta</taxon>
        <taxon>core chlorophytes</taxon>
        <taxon>Trebouxiophyceae</taxon>
        <taxon>Trebouxiales</taxon>
        <taxon>Trebouxiaceae</taxon>
        <taxon>Myrmecia</taxon>
    </lineage>
</organism>
<dbReference type="SUPFAM" id="SSF54277">
    <property type="entry name" value="CAD &amp; PB1 domains"/>
    <property type="match status" value="1"/>
</dbReference>
<name>A0AAW1PM87_9CHLO</name>
<accession>A0AAW1PM87</accession>
<gene>
    <name evidence="6" type="ORF">WJX72_002137</name>
</gene>
<keyword evidence="3" id="KW-0175">Coiled coil</keyword>
<feature type="repeat" description="TPR" evidence="2">
    <location>
        <begin position="21"/>
        <end position="54"/>
    </location>
</feature>
<proteinExistence type="predicted"/>
<dbReference type="Gene3D" id="3.10.20.90">
    <property type="entry name" value="Phosphatidylinositol 3-kinase Catalytic Subunit, Chain A, domain 1"/>
    <property type="match status" value="1"/>
</dbReference>
<protein>
    <recommendedName>
        <fullName evidence="5">PB1 domain-containing protein</fullName>
    </recommendedName>
</protein>
<evidence type="ECO:0000259" key="5">
    <source>
        <dbReference type="SMART" id="SM00666"/>
    </source>
</evidence>
<dbReference type="Pfam" id="PF00564">
    <property type="entry name" value="PB1"/>
    <property type="match status" value="1"/>
</dbReference>
<dbReference type="AlphaFoldDB" id="A0AAW1PM87"/>
<dbReference type="InterPro" id="IPR044517">
    <property type="entry name" value="PHOX1-4"/>
</dbReference>